<protein>
    <submittedName>
        <fullName evidence="1">Uncharacterized protein</fullName>
    </submittedName>
</protein>
<dbReference type="HOGENOM" id="CLU_1747006_0_0_0"/>
<dbReference type="RefSeq" id="WP_025413890.1">
    <property type="nucleotide sequence ID" value="NZ_CP007129.1"/>
</dbReference>
<dbReference type="EMBL" id="CP007129">
    <property type="protein sequence ID" value="AHG92556.1"/>
    <property type="molecule type" value="Genomic_DNA"/>
</dbReference>
<organism evidence="1 2">
    <name type="scientific">Gemmatirosa kalamazoonensis</name>
    <dbReference type="NCBI Taxonomy" id="861299"/>
    <lineage>
        <taxon>Bacteria</taxon>
        <taxon>Pseudomonadati</taxon>
        <taxon>Gemmatimonadota</taxon>
        <taxon>Gemmatimonadia</taxon>
        <taxon>Gemmatimonadales</taxon>
        <taxon>Gemmatimonadaceae</taxon>
        <taxon>Gemmatirosa</taxon>
    </lineage>
</organism>
<dbReference type="AlphaFoldDB" id="W0RP93"/>
<proteinExistence type="predicted"/>
<dbReference type="Proteomes" id="UP000019151">
    <property type="component" value="Plasmid 1"/>
</dbReference>
<dbReference type="InParanoid" id="W0RP93"/>
<sequence>MLNVLAQGDELHRLERLDGTVVGWIRDRTIGLHGSGDEHRAMTVAAAAWRALDTALRRQYPGWPRYEPVVDRLRILHDGRHEWIADDTRKLARLLRVDDAPPGMESFAVEFDLPSYATLGTLVSAAQSMSRALAEGAVAGPSPDARPDA</sequence>
<reference evidence="1 2" key="1">
    <citation type="journal article" date="2014" name="Genome Announc.">
        <title>Genome Sequence and Methylome of Soil Bacterium Gemmatirosa kalamazoonensis KBS708T, a Member of the Rarely Cultivated Gemmatimonadetes Phylum.</title>
        <authorList>
            <person name="Debruyn J.M."/>
            <person name="Radosevich M."/>
            <person name="Wommack K.E."/>
            <person name="Polson S.W."/>
            <person name="Hauser L.J."/>
            <person name="Fawaz M.N."/>
            <person name="Korlach J."/>
            <person name="Tsai Y.C."/>
        </authorList>
    </citation>
    <scope>NUCLEOTIDE SEQUENCE [LARGE SCALE GENOMIC DNA]</scope>
    <source>
        <strain evidence="1 2">KBS708</strain>
        <plasmid evidence="2">Plasmid 1</plasmid>
    </source>
</reference>
<evidence type="ECO:0000313" key="1">
    <source>
        <dbReference type="EMBL" id="AHG92556.1"/>
    </source>
</evidence>
<name>W0RP93_9BACT</name>
<accession>W0RP93</accession>
<geneLocation type="plasmid" evidence="1 2">
    <name>1</name>
</geneLocation>
<keyword evidence="1" id="KW-0614">Plasmid</keyword>
<gene>
    <name evidence="1" type="ORF">J421_5021</name>
</gene>
<dbReference type="KEGG" id="gba:J421_5021"/>
<evidence type="ECO:0000313" key="2">
    <source>
        <dbReference type="Proteomes" id="UP000019151"/>
    </source>
</evidence>
<keyword evidence="2" id="KW-1185">Reference proteome</keyword>